<feature type="repeat" description="PPR" evidence="2">
    <location>
        <begin position="44"/>
        <end position="78"/>
    </location>
</feature>
<feature type="repeat" description="PPR" evidence="2">
    <location>
        <begin position="325"/>
        <end position="359"/>
    </location>
</feature>
<dbReference type="Pfam" id="PF13041">
    <property type="entry name" value="PPR_2"/>
    <property type="match status" value="4"/>
</dbReference>
<evidence type="ECO:0000256" key="1">
    <source>
        <dbReference type="ARBA" id="ARBA00022737"/>
    </source>
</evidence>
<dbReference type="InterPro" id="IPR050667">
    <property type="entry name" value="PPR-containing_protein"/>
</dbReference>
<dbReference type="AlphaFoldDB" id="A0A8T2BIX5"/>
<dbReference type="PANTHER" id="PTHR47939">
    <property type="entry name" value="MEMBRANE-ASSOCIATED SALT-INDUCIBLE PROTEIN-LIKE"/>
    <property type="match status" value="1"/>
</dbReference>
<accession>A0A8T2BIX5</accession>
<dbReference type="Pfam" id="PF12854">
    <property type="entry name" value="PPR_1"/>
    <property type="match status" value="1"/>
</dbReference>
<feature type="repeat" description="PPR" evidence="2">
    <location>
        <begin position="218"/>
        <end position="252"/>
    </location>
</feature>
<dbReference type="Proteomes" id="UP000694240">
    <property type="component" value="Chromosome 7"/>
</dbReference>
<dbReference type="PROSITE" id="PS51375">
    <property type="entry name" value="PPR"/>
    <property type="match status" value="12"/>
</dbReference>
<feature type="repeat" description="PPR" evidence="2">
    <location>
        <begin position="148"/>
        <end position="182"/>
    </location>
</feature>
<feature type="repeat" description="PPR" evidence="2">
    <location>
        <begin position="79"/>
        <end position="113"/>
    </location>
</feature>
<feature type="repeat" description="PPR" evidence="2">
    <location>
        <begin position="454"/>
        <end position="488"/>
    </location>
</feature>
<dbReference type="EMBL" id="JAEFBK010000007">
    <property type="protein sequence ID" value="KAG7587368.1"/>
    <property type="molecule type" value="Genomic_DNA"/>
</dbReference>
<organism evidence="3 4">
    <name type="scientific">Arabidopsis thaliana x Arabidopsis arenosa</name>
    <dbReference type="NCBI Taxonomy" id="1240361"/>
    <lineage>
        <taxon>Eukaryota</taxon>
        <taxon>Viridiplantae</taxon>
        <taxon>Streptophyta</taxon>
        <taxon>Embryophyta</taxon>
        <taxon>Tracheophyta</taxon>
        <taxon>Spermatophyta</taxon>
        <taxon>Magnoliopsida</taxon>
        <taxon>eudicotyledons</taxon>
        <taxon>Gunneridae</taxon>
        <taxon>Pentapetalae</taxon>
        <taxon>rosids</taxon>
        <taxon>malvids</taxon>
        <taxon>Brassicales</taxon>
        <taxon>Brassicaceae</taxon>
        <taxon>Camelineae</taxon>
        <taxon>Arabidopsis</taxon>
    </lineage>
</organism>
<evidence type="ECO:0000313" key="3">
    <source>
        <dbReference type="EMBL" id="KAG7587368.1"/>
    </source>
</evidence>
<name>A0A8T2BIX5_9BRAS</name>
<proteinExistence type="predicted"/>
<feature type="repeat" description="PPR" evidence="2">
    <location>
        <begin position="9"/>
        <end position="43"/>
    </location>
</feature>
<reference evidence="3 4" key="1">
    <citation type="submission" date="2020-12" db="EMBL/GenBank/DDBJ databases">
        <title>Concerted genomic and epigenomic changes stabilize Arabidopsis allopolyploids.</title>
        <authorList>
            <person name="Chen Z."/>
        </authorList>
    </citation>
    <scope>NUCLEOTIDE SEQUENCE [LARGE SCALE GENOMIC DNA]</scope>
    <source>
        <strain evidence="3">Allo738</strain>
        <tissue evidence="3">Leaf</tissue>
    </source>
</reference>
<dbReference type="Pfam" id="PF01535">
    <property type="entry name" value="PPR"/>
    <property type="match status" value="3"/>
</dbReference>
<dbReference type="PANTHER" id="PTHR47939:SF13">
    <property type="entry name" value="OS03G0201400 PROTEIN"/>
    <property type="match status" value="1"/>
</dbReference>
<feature type="repeat" description="PPR" evidence="2">
    <location>
        <begin position="419"/>
        <end position="453"/>
    </location>
</feature>
<comment type="caution">
    <text evidence="3">The sequence shown here is derived from an EMBL/GenBank/DDBJ whole genome shotgun (WGS) entry which is preliminary data.</text>
</comment>
<feature type="repeat" description="PPR" evidence="2">
    <location>
        <begin position="183"/>
        <end position="217"/>
    </location>
</feature>
<dbReference type="InterPro" id="IPR002885">
    <property type="entry name" value="PPR_rpt"/>
</dbReference>
<protein>
    <submittedName>
        <fullName evidence="3">Pentatricopeptide repeat</fullName>
    </submittedName>
</protein>
<feature type="repeat" description="PPR" evidence="2">
    <location>
        <begin position="524"/>
        <end position="558"/>
    </location>
</feature>
<gene>
    <name evidence="3" type="ORF">ISN45_Aa02g025710</name>
</gene>
<evidence type="ECO:0000313" key="4">
    <source>
        <dbReference type="Proteomes" id="UP000694240"/>
    </source>
</evidence>
<keyword evidence="1" id="KW-0677">Repeat</keyword>
<evidence type="ECO:0000256" key="2">
    <source>
        <dbReference type="PROSITE-ProRule" id="PRU00708"/>
    </source>
</evidence>
<sequence length="574" mass="64579">MFQNGCHRNEVSYTQLIYGLCEAKRIDEALGLLVKMKDDNCCPNVRTYTVLIDALCGSGQKSEALCLFKQMSESGIKPDVCMYTVLIQSFCSEGTLDEASGLLDHMLENGLVPNVITYNALIKGFCKKNVHKAMGLLIKMLEQNLVPDLITYNTLIAEQCSSGNLDSAYRLLSLMEESGLVPNQRTYSSFIDFLCKNERMEEARELFDSLTRKGINADVVMYTSLINGYCKAGKLDDARILVTQGKDGEDRATAYTKYIHDSIARMLKEGDFDEADKCYNEMLSSGQKPDAQTYGSFISAYCSAGRLQEAEEMMVKMKEEGVTPDEFTYTTMVKAYGSVGLTYSAFDVLKRMLDTGCEPSHHTYLFLIKHLFEKKHMSAKGGETGSYLQESPDIMWGMMEFDIVVELFGKMVEHGCNPDAKCYGKVLLGICEVRNLEIAQRLLNRMEEGGISLSEKNCNGLLRCYYKLQKYEEAAKVVEDMICNGHSPQLEFCKMLICKLYEEGEKARVSSVFKKLLRCGYCDDEIAWKILIDGLLKQGFVEGFCELFQVMETSGCKFSTHTRSMLIKGLQGKD</sequence>
<feature type="repeat" description="PPR" evidence="2">
    <location>
        <begin position="114"/>
        <end position="147"/>
    </location>
</feature>
<dbReference type="NCBIfam" id="TIGR00756">
    <property type="entry name" value="PPR"/>
    <property type="match status" value="12"/>
</dbReference>
<keyword evidence="4" id="KW-1185">Reference proteome</keyword>
<feature type="repeat" description="PPR" evidence="2">
    <location>
        <begin position="290"/>
        <end position="324"/>
    </location>
</feature>